<proteinExistence type="predicted"/>
<comment type="caution">
    <text evidence="1">The sequence shown here is derived from an EMBL/GenBank/DDBJ whole genome shotgun (WGS) entry which is preliminary data.</text>
</comment>
<reference evidence="1" key="1">
    <citation type="submission" date="2018-01" db="EMBL/GenBank/DDBJ databases">
        <authorList>
            <person name="Krukenberg V."/>
        </authorList>
    </citation>
    <scope>NUCLEOTIDE SEQUENCE</scope>
    <source>
        <strain evidence="1">E20ANME2</strain>
    </source>
</reference>
<gene>
    <name evidence="1" type="ORF">C4B59_06910</name>
</gene>
<accession>A0AC61L377</accession>
<dbReference type="EMBL" id="PQXF01000010">
    <property type="protein sequence ID" value="PXF60893.1"/>
    <property type="molecule type" value="Genomic_DNA"/>
</dbReference>
<dbReference type="Proteomes" id="UP000248329">
    <property type="component" value="Unassembled WGS sequence"/>
</dbReference>
<evidence type="ECO:0000313" key="1">
    <source>
        <dbReference type="EMBL" id="PXF60893.1"/>
    </source>
</evidence>
<protein>
    <submittedName>
        <fullName evidence="1">Digeranylgeranylglycerophospholipid reductase</fullName>
    </submittedName>
</protein>
<evidence type="ECO:0000313" key="2">
    <source>
        <dbReference type="Proteomes" id="UP000248329"/>
    </source>
</evidence>
<organism evidence="1 2">
    <name type="scientific">Candidatus Methanogaster sp</name>
    <dbReference type="NCBI Taxonomy" id="3386292"/>
    <lineage>
        <taxon>Archaea</taxon>
        <taxon>Methanobacteriati</taxon>
        <taxon>Methanobacteriota</taxon>
        <taxon>Stenosarchaea group</taxon>
        <taxon>Methanomicrobia</taxon>
        <taxon>Methanosarcinales</taxon>
        <taxon>ANME-2 cluster</taxon>
        <taxon>Candidatus Methanogasteraceae</taxon>
        <taxon>Candidatus Methanogaster</taxon>
    </lineage>
</organism>
<sequence length="394" mass="42243">MRDKYDIIVVGAGPAGSVTAKTAAMRGCDVLMIEKRQEIGDPVRCAEGVAKPRIKRHIEPDDRWIAAEVKGSRIFAPDGTSVELSEDVSGSEVGYVLERKLFDRALADAAAIAGADVQVKTRATGLIMEDEYVKGITAMHFGSKVEIRSDIVIGADGIESRIGRWAGIDTTLKPSDINTCAQFIVADIDVDQDRCEFHLGSAVAPLGYLWVFPKGNRCANVGIGIGGNACSPGKRPIDLLQDFVRTRYPDGKIIELVVGGEPASGPIERTVANGLMLVGDAAHQVDPLTGGGIANAMDAGSIAGDIAASAIAEGDVSLERLQEYDAGWMEDFGKRLNRSLAVKDRFVSLTDDDLNKLAHSVDGLDFTTMDLFGLLVALIKKNPKTLWSLRKMFV</sequence>
<name>A0AC61L377_9EURY</name>